<dbReference type="VEuPathDB" id="FungiDB:RhiirFUN_017493"/>
<dbReference type="AlphaFoldDB" id="A0A2N0S4G1"/>
<dbReference type="Proteomes" id="UP000232722">
    <property type="component" value="Unassembled WGS sequence"/>
</dbReference>
<reference evidence="1 4" key="2">
    <citation type="submission" date="2017-09" db="EMBL/GenBank/DDBJ databases">
        <title>Extensive intraspecific genome diversity in a model arbuscular mycorrhizal fungus.</title>
        <authorList>
            <person name="Chen E.C."/>
            <person name="Morin E."/>
            <person name="Beaudet D."/>
            <person name="Noel J."/>
            <person name="Ndikumana S."/>
            <person name="Charron P."/>
            <person name="St-Onge C."/>
            <person name="Giorgi J."/>
            <person name="Grigoriev I.V."/>
            <person name="Roux C."/>
            <person name="Martin F.M."/>
            <person name="Corradi N."/>
        </authorList>
    </citation>
    <scope>NUCLEOTIDE SEQUENCE [LARGE SCALE GENOMIC DNA]</scope>
    <source>
        <strain evidence="1 4">A5</strain>
    </source>
</reference>
<reference evidence="1 4" key="1">
    <citation type="submission" date="2016-04" db="EMBL/GenBank/DDBJ databases">
        <title>Genome analyses suggest a sexual origin of heterokaryosis in a supposedly ancient asexual fungus.</title>
        <authorList>
            <person name="Ropars J."/>
            <person name="Sedzielewska K."/>
            <person name="Noel J."/>
            <person name="Charron P."/>
            <person name="Farinelli L."/>
            <person name="Marton T."/>
            <person name="Kruger M."/>
            <person name="Pelin A."/>
            <person name="Brachmann A."/>
            <person name="Corradi N."/>
        </authorList>
    </citation>
    <scope>NUCLEOTIDE SEQUENCE [LARGE SCALE GENOMIC DNA]</scope>
    <source>
        <strain evidence="1 4">A5</strain>
    </source>
</reference>
<evidence type="ECO:0000313" key="3">
    <source>
        <dbReference type="Proteomes" id="UP000232688"/>
    </source>
</evidence>
<protein>
    <submittedName>
        <fullName evidence="2">Uncharacterized protein</fullName>
    </submittedName>
</protein>
<organism evidence="2 3">
    <name type="scientific">Rhizophagus irregularis</name>
    <dbReference type="NCBI Taxonomy" id="588596"/>
    <lineage>
        <taxon>Eukaryota</taxon>
        <taxon>Fungi</taxon>
        <taxon>Fungi incertae sedis</taxon>
        <taxon>Mucoromycota</taxon>
        <taxon>Glomeromycotina</taxon>
        <taxon>Glomeromycetes</taxon>
        <taxon>Glomerales</taxon>
        <taxon>Glomeraceae</taxon>
        <taxon>Rhizophagus</taxon>
    </lineage>
</organism>
<name>A0A2N0S4G1_9GLOM</name>
<dbReference type="EMBL" id="LLXJ01000178">
    <property type="protein sequence ID" value="PKC13655.1"/>
    <property type="molecule type" value="Genomic_DNA"/>
</dbReference>
<evidence type="ECO:0000313" key="4">
    <source>
        <dbReference type="Proteomes" id="UP000232722"/>
    </source>
</evidence>
<reference evidence="2 3" key="3">
    <citation type="submission" date="2017-10" db="EMBL/GenBank/DDBJ databases">
        <title>Extensive intraspecific genome diversity in a model arbuscular mycorrhizal fungus.</title>
        <authorList>
            <person name="Chen E.C.H."/>
            <person name="Morin E."/>
            <person name="Baudet D."/>
            <person name="Noel J."/>
            <person name="Ndikumana S."/>
            <person name="Charron P."/>
            <person name="St-Onge C."/>
            <person name="Giorgi J."/>
            <person name="Grigoriev I.V."/>
            <person name="Roux C."/>
            <person name="Martin F.M."/>
            <person name="Corradi N."/>
        </authorList>
    </citation>
    <scope>NUCLEOTIDE SEQUENCE [LARGE SCALE GENOMIC DNA]</scope>
    <source>
        <strain evidence="2 3">A1</strain>
    </source>
</reference>
<evidence type="ECO:0000313" key="1">
    <source>
        <dbReference type="EMBL" id="PKC13655.1"/>
    </source>
</evidence>
<reference evidence="2 3" key="4">
    <citation type="submission" date="2017-10" db="EMBL/GenBank/DDBJ databases">
        <title>Genome analyses suggest a sexual origin of heterokaryosis in a supposedly ancient asexual fungus.</title>
        <authorList>
            <person name="Corradi N."/>
            <person name="Sedzielewska K."/>
            <person name="Noel J."/>
            <person name="Charron P."/>
            <person name="Farinelli L."/>
            <person name="Marton T."/>
            <person name="Kruger M."/>
            <person name="Pelin A."/>
            <person name="Brachmann A."/>
            <person name="Corradi N."/>
        </authorList>
    </citation>
    <scope>NUCLEOTIDE SEQUENCE [LARGE SCALE GENOMIC DNA]</scope>
    <source>
        <strain evidence="2 3">A1</strain>
    </source>
</reference>
<proteinExistence type="predicted"/>
<dbReference type="VEuPathDB" id="FungiDB:RhiirA1_454749"/>
<gene>
    <name evidence="2" type="ORF">RhiirA1_454749</name>
    <name evidence="1" type="ORF">RhiirA5_410346</name>
</gene>
<dbReference type="Proteomes" id="UP000232688">
    <property type="component" value="Unassembled WGS sequence"/>
</dbReference>
<sequence length="86" mass="9756">MDIDFVNRGDVIYEEDLIEVLLDKLGTIAISHLESKIILILVYLMDAQLHSEAVNFPKTGKLVILLSELCANTFPDFTEKDDKPTY</sequence>
<accession>A0A2N0S4G1</accession>
<dbReference type="EMBL" id="LLXH01000221">
    <property type="protein sequence ID" value="PKC70445.1"/>
    <property type="molecule type" value="Genomic_DNA"/>
</dbReference>
<comment type="caution">
    <text evidence="2">The sequence shown here is derived from an EMBL/GenBank/DDBJ whole genome shotgun (WGS) entry which is preliminary data.</text>
</comment>
<evidence type="ECO:0000313" key="2">
    <source>
        <dbReference type="EMBL" id="PKC70445.1"/>
    </source>
</evidence>